<evidence type="ECO:0000313" key="5">
    <source>
        <dbReference type="Proteomes" id="UP000627573"/>
    </source>
</evidence>
<dbReference type="GO" id="GO:0006635">
    <property type="term" value="P:fatty acid beta-oxidation"/>
    <property type="evidence" value="ECO:0007669"/>
    <property type="project" value="TreeGrafter"/>
</dbReference>
<dbReference type="InterPro" id="IPR002539">
    <property type="entry name" value="MaoC-like_dom"/>
</dbReference>
<dbReference type="InterPro" id="IPR029069">
    <property type="entry name" value="HotDog_dom_sf"/>
</dbReference>
<dbReference type="AlphaFoldDB" id="A0A8I0ZZI3"/>
<dbReference type="InterPro" id="IPR039569">
    <property type="entry name" value="FAS1-like_DH_region"/>
</dbReference>
<dbReference type="SUPFAM" id="SSF54637">
    <property type="entry name" value="Thioesterase/thiol ester dehydrase-isomerase"/>
    <property type="match status" value="2"/>
</dbReference>
<evidence type="ECO:0000259" key="2">
    <source>
        <dbReference type="Pfam" id="PF01575"/>
    </source>
</evidence>
<accession>A0A8I0ZZI3</accession>
<dbReference type="GO" id="GO:0003857">
    <property type="term" value="F:(3S)-3-hydroxyacyl-CoA dehydrogenase (NAD+) activity"/>
    <property type="evidence" value="ECO:0007669"/>
    <property type="project" value="TreeGrafter"/>
</dbReference>
<dbReference type="EMBL" id="JAECSB010000035">
    <property type="protein sequence ID" value="MBH5143315.1"/>
    <property type="molecule type" value="Genomic_DNA"/>
</dbReference>
<sequence>MTTPKTTTPKTNAVEFDTSGLDVWTDPEHFEVTAERIAEYAAATNDPIERHLKGEIAPPVFAVVPVFMSMAPAALSVAPVELLMKLVHGEQDFLFHRPIYPGDHLVARAKPIGFEGRDNGSTVVIYVETKTDKGELVNEQWMTAFFRKVDAGPGLGEKAPEHRFDDALRAGSPAAVVNQHIDEDQTFRYSPASGDPMPIHLDEEIARMSGLPGIINHGLCTMAFTSWGALTELAGGETERLRRLAVRFAKPVLPTQDIETVFHKSGSADGATSYSYETSAVGDLVIKDGLAVIADK</sequence>
<evidence type="ECO:0000259" key="3">
    <source>
        <dbReference type="Pfam" id="PF13452"/>
    </source>
</evidence>
<feature type="domain" description="FAS1-like dehydratase" evidence="3">
    <location>
        <begin position="24"/>
        <end position="139"/>
    </location>
</feature>
<dbReference type="GO" id="GO:0044594">
    <property type="term" value="F:17-beta-hydroxysteroid dehydrogenase (NAD+) activity"/>
    <property type="evidence" value="ECO:0007669"/>
    <property type="project" value="TreeGrafter"/>
</dbReference>
<dbReference type="Proteomes" id="UP000627573">
    <property type="component" value="Unassembled WGS sequence"/>
</dbReference>
<comment type="similarity">
    <text evidence="1">Belongs to the enoyl-CoA hydratase/isomerase family.</text>
</comment>
<gene>
    <name evidence="4" type="ORF">I3517_11860</name>
</gene>
<dbReference type="Gene3D" id="3.10.129.10">
    <property type="entry name" value="Hotdog Thioesterase"/>
    <property type="match status" value="1"/>
</dbReference>
<proteinExistence type="inferred from homology"/>
<comment type="caution">
    <text evidence="4">The sequence shown here is derived from an EMBL/GenBank/DDBJ whole genome shotgun (WGS) entry which is preliminary data.</text>
</comment>
<evidence type="ECO:0000256" key="1">
    <source>
        <dbReference type="ARBA" id="ARBA00005254"/>
    </source>
</evidence>
<name>A0A8I0ZZI3_RHOER</name>
<dbReference type="Pfam" id="PF13452">
    <property type="entry name" value="FAS1_DH_region"/>
    <property type="match status" value="1"/>
</dbReference>
<dbReference type="PANTHER" id="PTHR13078">
    <property type="entry name" value="PEROXISOMAL MULTIFUNCTIONAL ENZYME TYPE 2-RELATED"/>
    <property type="match status" value="1"/>
</dbReference>
<keyword evidence="5" id="KW-1185">Reference proteome</keyword>
<dbReference type="Pfam" id="PF01575">
    <property type="entry name" value="MaoC_dehydratas"/>
    <property type="match status" value="1"/>
</dbReference>
<organism evidence="4 5">
    <name type="scientific">Rhodococcus erythropolis</name>
    <name type="common">Arthrobacter picolinophilus</name>
    <dbReference type="NCBI Taxonomy" id="1833"/>
    <lineage>
        <taxon>Bacteria</taxon>
        <taxon>Bacillati</taxon>
        <taxon>Actinomycetota</taxon>
        <taxon>Actinomycetes</taxon>
        <taxon>Mycobacteriales</taxon>
        <taxon>Nocardiaceae</taxon>
        <taxon>Rhodococcus</taxon>
        <taxon>Rhodococcus erythropolis group</taxon>
    </lineage>
</organism>
<dbReference type="GO" id="GO:0004300">
    <property type="term" value="F:enoyl-CoA hydratase activity"/>
    <property type="evidence" value="ECO:0007669"/>
    <property type="project" value="TreeGrafter"/>
</dbReference>
<evidence type="ECO:0000313" key="4">
    <source>
        <dbReference type="EMBL" id="MBH5143315.1"/>
    </source>
</evidence>
<dbReference type="RefSeq" id="WP_197941016.1">
    <property type="nucleotide sequence ID" value="NZ_JAECSB010000035.1"/>
</dbReference>
<dbReference type="CDD" id="cd03441">
    <property type="entry name" value="R_hydratase_like"/>
    <property type="match status" value="1"/>
</dbReference>
<protein>
    <submittedName>
        <fullName evidence="4">MaoC family dehydratase N-terminal domain-containing protein</fullName>
    </submittedName>
</protein>
<feature type="domain" description="MaoC-like" evidence="2">
    <location>
        <begin position="174"/>
        <end position="278"/>
    </location>
</feature>
<reference evidence="4 5" key="1">
    <citation type="submission" date="2020-12" db="EMBL/GenBank/DDBJ databases">
        <title>Draft genome sequence of furan degrading bacterial strain FUR100.</title>
        <authorList>
            <person name="Woiski C."/>
        </authorList>
    </citation>
    <scope>NUCLEOTIDE SEQUENCE [LARGE SCALE GENOMIC DNA]</scope>
    <source>
        <strain evidence="4 5">FUR100</strain>
    </source>
</reference>
<dbReference type="PANTHER" id="PTHR13078:SF56">
    <property type="entry name" value="PEROXISOMAL MULTIFUNCTIONAL ENZYME TYPE 2"/>
    <property type="match status" value="1"/>
</dbReference>